<dbReference type="PROSITE" id="PS50016">
    <property type="entry name" value="ZF_PHD_2"/>
    <property type="match status" value="1"/>
</dbReference>
<dbReference type="CDD" id="cd15570">
    <property type="entry name" value="PHD_Bye1p_SIZ1_like"/>
    <property type="match status" value="1"/>
</dbReference>
<dbReference type="SUPFAM" id="SSF68906">
    <property type="entry name" value="SAP domain"/>
    <property type="match status" value="1"/>
</dbReference>
<dbReference type="PROSITE" id="PS01359">
    <property type="entry name" value="ZF_PHD_1"/>
    <property type="match status" value="1"/>
</dbReference>
<keyword evidence="16" id="KW-1185">Reference proteome</keyword>
<dbReference type="InterPro" id="IPR004181">
    <property type="entry name" value="Znf_MIZ"/>
</dbReference>
<name>A0AA38F4J3_TAXCH</name>
<comment type="caution">
    <text evidence="15">The sequence shown here is derived from an EMBL/GenBank/DDBJ whole genome shotgun (WGS) entry which is preliminary data.</text>
</comment>
<dbReference type="PANTHER" id="PTHR10782:SF102">
    <property type="entry name" value="E3 SUMO-PROTEIN LIGASE SIZ1"/>
    <property type="match status" value="1"/>
</dbReference>
<evidence type="ECO:0000256" key="10">
    <source>
        <dbReference type="PROSITE-ProRule" id="PRU00452"/>
    </source>
</evidence>
<dbReference type="InterPro" id="IPR013083">
    <property type="entry name" value="Znf_RING/FYVE/PHD"/>
</dbReference>
<dbReference type="Pfam" id="PF02037">
    <property type="entry name" value="SAP"/>
    <property type="match status" value="1"/>
</dbReference>
<dbReference type="CDD" id="cd16792">
    <property type="entry name" value="SP-RING_Siz-like"/>
    <property type="match status" value="1"/>
</dbReference>
<dbReference type="SMART" id="SM00513">
    <property type="entry name" value="SAP"/>
    <property type="match status" value="1"/>
</dbReference>
<evidence type="ECO:0000259" key="14">
    <source>
        <dbReference type="PROSITE" id="PS51044"/>
    </source>
</evidence>
<dbReference type="EMBL" id="JAHRHJ020003813">
    <property type="protein sequence ID" value="KAH9289358.1"/>
    <property type="molecule type" value="Genomic_DNA"/>
</dbReference>
<evidence type="ECO:0000256" key="7">
    <source>
        <dbReference type="ARBA" id="ARBA00022786"/>
    </source>
</evidence>
<feature type="compositionally biased region" description="Basic and acidic residues" evidence="11">
    <location>
        <begin position="584"/>
        <end position="593"/>
    </location>
</feature>
<dbReference type="InterPro" id="IPR001965">
    <property type="entry name" value="Znf_PHD"/>
</dbReference>
<dbReference type="GO" id="GO:0016925">
    <property type="term" value="P:protein sumoylation"/>
    <property type="evidence" value="ECO:0007669"/>
    <property type="project" value="UniProtKB-ARBA"/>
</dbReference>
<sequence>DKLAFFRLIELKDVLSRLGLAKQGKKQVLLDRIMAMLSDDKGSKSHGWGNKHLIGKDEVAKIIDDIYRKMNGHEASELASKNRNAPSLNVVPRSDAIEELVLPESNKTCCPCGNSMDMGSMIQCDAPKCGVWQHVGCVIIPENPVEGFQPEPPPQFYCDICRVNRGDPFWVTLSQPILPTKLVTSPITVDGTNPSQTLEKTFLLTRADRDQLQKPGYELQVWCILLNDKVPFRMHWPQNADLRVNGISIKVTNRPGTQLLGANGRDDGPGITACSRDGTNRISLQAYDSRSFVLGVRIIRRQTVVQVMNRIPMQLAGEPLEEALARVCRCVGGGTSVGNADDSDSDLEVVAESVTVNLRCPMSGSRIKISGRFKPCVHMGCFDLEAFVELNQRARKWQCPICLKNYSLENIIIDPYFNRITTFMEGYPEDVTEVEVKPDGSWRPKLEGKAGLVEKWHLPDGSLAIANGELSYQKELPNKVKLEREGTSGGHTSLKLGIKRNRDGHWQVSGAKEILSSGINNLPDKRVKQNLKVAPASSSATSTNRDDEDPSVNQEGSENPDFSVNNDPGFESPFLGFNHTSDTAVRHGSSELPREPEVIVVSDSEEDNVDGINIGSTTRQAFAGSDTFGQGISVPMSSSEALHDASHIDCNGAPLIPTNSTSVLGALTEVIPMQSSINSPHGFYGASGGELSEFSLHNWLSRPPSATFRIFGTDADVSDNTTNAHCASVVRPTPVNRCGPYGLGAREQQENTTVESLIPDYSRFQDCPFSSLNTEGNGDLDNSLGVETVDAPLQFFLPPQPARASIQTDYRDPVIRSDDVQTDWISLSLGNGNNMDNTNYKEPAPAACDRQQSAPEGDGLDSLATASVLLNMSDSRTEVASDDNQDSESPFSYHQRPRSARPRHRPRLYLSVDSDSE</sequence>
<dbReference type="PROSITE" id="PS50800">
    <property type="entry name" value="SAP"/>
    <property type="match status" value="1"/>
</dbReference>
<evidence type="ECO:0000259" key="12">
    <source>
        <dbReference type="PROSITE" id="PS50016"/>
    </source>
</evidence>
<dbReference type="InterPro" id="IPR036361">
    <property type="entry name" value="SAP_dom_sf"/>
</dbReference>
<evidence type="ECO:0000256" key="9">
    <source>
        <dbReference type="ARBA" id="ARBA00023242"/>
    </source>
</evidence>
<dbReference type="InterPro" id="IPR031141">
    <property type="entry name" value="SIZ1/2_SP-RING"/>
</dbReference>
<dbReference type="GO" id="GO:0061665">
    <property type="term" value="F:SUMO ligase activity"/>
    <property type="evidence" value="ECO:0007669"/>
    <property type="project" value="TreeGrafter"/>
</dbReference>
<keyword evidence="8" id="KW-0862">Zinc</keyword>
<feature type="domain" description="PHD-type" evidence="12">
    <location>
        <begin position="106"/>
        <end position="164"/>
    </location>
</feature>
<dbReference type="GO" id="GO:0008270">
    <property type="term" value="F:zinc ion binding"/>
    <property type="evidence" value="ECO:0007669"/>
    <property type="project" value="UniProtKB-KW"/>
</dbReference>
<evidence type="ECO:0000259" key="13">
    <source>
        <dbReference type="PROSITE" id="PS50800"/>
    </source>
</evidence>
<accession>A0AA38F4J3</accession>
<dbReference type="GO" id="GO:0000785">
    <property type="term" value="C:chromatin"/>
    <property type="evidence" value="ECO:0007669"/>
    <property type="project" value="TreeGrafter"/>
</dbReference>
<dbReference type="PROSITE" id="PS51044">
    <property type="entry name" value="ZF_SP_RING"/>
    <property type="match status" value="1"/>
</dbReference>
<feature type="region of interest" description="Disordered" evidence="11">
    <location>
        <begin position="874"/>
        <end position="917"/>
    </location>
</feature>
<protein>
    <recommendedName>
        <fullName evidence="17">E3 SUMO-protein ligase SIZ1</fullName>
    </recommendedName>
</protein>
<feature type="non-terminal residue" evidence="15">
    <location>
        <position position="917"/>
    </location>
</feature>
<dbReference type="SMART" id="SM00249">
    <property type="entry name" value="PHD"/>
    <property type="match status" value="1"/>
</dbReference>
<keyword evidence="4" id="KW-0808">Transferase</keyword>
<dbReference type="Pfam" id="PF02891">
    <property type="entry name" value="zf-MIZ"/>
    <property type="match status" value="1"/>
</dbReference>
<dbReference type="Proteomes" id="UP000824469">
    <property type="component" value="Unassembled WGS sequence"/>
</dbReference>
<evidence type="ECO:0008006" key="17">
    <source>
        <dbReference type="Google" id="ProtNLM"/>
    </source>
</evidence>
<dbReference type="AlphaFoldDB" id="A0AA38F4J3"/>
<feature type="compositionally biased region" description="Polar residues" evidence="11">
    <location>
        <begin position="829"/>
        <end position="840"/>
    </location>
</feature>
<organism evidence="15 16">
    <name type="scientific">Taxus chinensis</name>
    <name type="common">Chinese yew</name>
    <name type="synonym">Taxus wallichiana var. chinensis</name>
    <dbReference type="NCBI Taxonomy" id="29808"/>
    <lineage>
        <taxon>Eukaryota</taxon>
        <taxon>Viridiplantae</taxon>
        <taxon>Streptophyta</taxon>
        <taxon>Embryophyta</taxon>
        <taxon>Tracheophyta</taxon>
        <taxon>Spermatophyta</taxon>
        <taxon>Pinopsida</taxon>
        <taxon>Pinidae</taxon>
        <taxon>Conifers II</taxon>
        <taxon>Cupressales</taxon>
        <taxon>Taxaceae</taxon>
        <taxon>Taxus</taxon>
    </lineage>
</organism>
<keyword evidence="5" id="KW-0479">Metal-binding</keyword>
<evidence type="ECO:0000256" key="11">
    <source>
        <dbReference type="SAM" id="MobiDB-lite"/>
    </source>
</evidence>
<dbReference type="InterPro" id="IPR003034">
    <property type="entry name" value="SAP_dom"/>
</dbReference>
<keyword evidence="7" id="KW-0833">Ubl conjugation pathway</keyword>
<evidence type="ECO:0000256" key="8">
    <source>
        <dbReference type="ARBA" id="ARBA00022833"/>
    </source>
</evidence>
<reference evidence="15 16" key="1">
    <citation type="journal article" date="2021" name="Nat. Plants">
        <title>The Taxus genome provides insights into paclitaxel biosynthesis.</title>
        <authorList>
            <person name="Xiong X."/>
            <person name="Gou J."/>
            <person name="Liao Q."/>
            <person name="Li Y."/>
            <person name="Zhou Q."/>
            <person name="Bi G."/>
            <person name="Li C."/>
            <person name="Du R."/>
            <person name="Wang X."/>
            <person name="Sun T."/>
            <person name="Guo L."/>
            <person name="Liang H."/>
            <person name="Lu P."/>
            <person name="Wu Y."/>
            <person name="Zhang Z."/>
            <person name="Ro D.K."/>
            <person name="Shang Y."/>
            <person name="Huang S."/>
            <person name="Yan J."/>
        </authorList>
    </citation>
    <scope>NUCLEOTIDE SEQUENCE [LARGE SCALE GENOMIC DNA]</scope>
    <source>
        <strain evidence="15">Ta-2019</strain>
    </source>
</reference>
<feature type="region of interest" description="Disordered" evidence="11">
    <location>
        <begin position="531"/>
        <end position="593"/>
    </location>
</feature>
<evidence type="ECO:0000313" key="16">
    <source>
        <dbReference type="Proteomes" id="UP000824469"/>
    </source>
</evidence>
<dbReference type="InterPro" id="IPR011011">
    <property type="entry name" value="Znf_FYVE_PHD"/>
</dbReference>
<comment type="subcellular location">
    <subcellularLocation>
        <location evidence="1">Nucleus</location>
    </subcellularLocation>
</comment>
<dbReference type="PANTHER" id="PTHR10782">
    <property type="entry name" value="ZINC FINGER MIZ DOMAIN-CONTAINING PROTEIN"/>
    <property type="match status" value="1"/>
</dbReference>
<keyword evidence="9" id="KW-0539">Nucleus</keyword>
<gene>
    <name evidence="15" type="ORF">KI387_033475</name>
</gene>
<dbReference type="Gene3D" id="3.30.40.10">
    <property type="entry name" value="Zinc/RING finger domain, C3HC4 (zinc finger)"/>
    <property type="match status" value="2"/>
</dbReference>
<feature type="region of interest" description="Disordered" evidence="11">
    <location>
        <begin position="829"/>
        <end position="860"/>
    </location>
</feature>
<feature type="domain" description="SP-RING-type" evidence="14">
    <location>
        <begin position="345"/>
        <end position="426"/>
    </location>
</feature>
<evidence type="ECO:0000256" key="5">
    <source>
        <dbReference type="ARBA" id="ARBA00022723"/>
    </source>
</evidence>
<comment type="pathway">
    <text evidence="2">Protein modification; protein sumoylation.</text>
</comment>
<dbReference type="GO" id="GO:0005634">
    <property type="term" value="C:nucleus"/>
    <property type="evidence" value="ECO:0007669"/>
    <property type="project" value="UniProtKB-SubCell"/>
</dbReference>
<feature type="domain" description="SAP" evidence="13">
    <location>
        <begin position="3"/>
        <end position="37"/>
    </location>
</feature>
<feature type="compositionally biased region" description="Basic residues" evidence="11">
    <location>
        <begin position="895"/>
        <end position="907"/>
    </location>
</feature>
<evidence type="ECO:0000256" key="2">
    <source>
        <dbReference type="ARBA" id="ARBA00004718"/>
    </source>
</evidence>
<dbReference type="OMA" id="SCVIVPE"/>
<evidence type="ECO:0000256" key="4">
    <source>
        <dbReference type="ARBA" id="ARBA00022679"/>
    </source>
</evidence>
<evidence type="ECO:0000256" key="1">
    <source>
        <dbReference type="ARBA" id="ARBA00004123"/>
    </source>
</evidence>
<evidence type="ECO:0000313" key="15">
    <source>
        <dbReference type="EMBL" id="KAH9289358.1"/>
    </source>
</evidence>
<evidence type="ECO:0000256" key="3">
    <source>
        <dbReference type="ARBA" id="ARBA00005383"/>
    </source>
</evidence>
<feature type="compositionally biased region" description="Polar residues" evidence="11">
    <location>
        <begin position="551"/>
        <end position="566"/>
    </location>
</feature>
<dbReference type="InterPro" id="IPR019787">
    <property type="entry name" value="Znf_PHD-finger"/>
</dbReference>
<comment type="similarity">
    <text evidence="3">Belongs to the PIAS family.</text>
</comment>
<proteinExistence type="inferred from homology"/>
<keyword evidence="6 10" id="KW-0863">Zinc-finger</keyword>
<dbReference type="InterPro" id="IPR019786">
    <property type="entry name" value="Zinc_finger_PHD-type_CS"/>
</dbReference>
<evidence type="ECO:0000256" key="6">
    <source>
        <dbReference type="ARBA" id="ARBA00022771"/>
    </source>
</evidence>
<dbReference type="SUPFAM" id="SSF57903">
    <property type="entry name" value="FYVE/PHD zinc finger"/>
    <property type="match status" value="1"/>
</dbReference>